<protein>
    <submittedName>
        <fullName evidence="2">Uncharacterized protein</fullName>
    </submittedName>
</protein>
<sequence length="120" mass="12751">MCATIPPCPAPPRRSPPLPPTRAIPASVDPPRTRACRCCLQRCHLRRASPVWPVRTAASAVAWPPPPSWRGCSPPTAAVPAATRPGPSRLHRRPDASTVASCGWPDGAAARPLLSSRYPV</sequence>
<dbReference type="Proteomes" id="UP001164776">
    <property type="component" value="Unassembled WGS sequence"/>
</dbReference>
<feature type="compositionally biased region" description="Low complexity" evidence="1">
    <location>
        <begin position="73"/>
        <end position="87"/>
    </location>
</feature>
<evidence type="ECO:0000313" key="2">
    <source>
        <dbReference type="EMBL" id="KAJ1256590.1"/>
    </source>
</evidence>
<feature type="region of interest" description="Disordered" evidence="1">
    <location>
        <begin position="1"/>
        <end position="31"/>
    </location>
</feature>
<comment type="caution">
    <text evidence="2">The sequence shown here is derived from an EMBL/GenBank/DDBJ whole genome shotgun (WGS) entry which is preliminary data.</text>
</comment>
<name>A0A9W7XAT6_9POAL</name>
<reference evidence="2 3" key="1">
    <citation type="submission" date="2022-10" db="EMBL/GenBank/DDBJ databases">
        <title>WGS assembly of Paspalum vaginatum 540-79.</title>
        <authorList>
            <person name="Sun G."/>
            <person name="Wase N."/>
            <person name="Shu S."/>
            <person name="Jenkins J."/>
            <person name="Zhou B."/>
            <person name="Torres-Rodriguez J."/>
            <person name="Chen C."/>
            <person name="Sandor L."/>
            <person name="Plott C."/>
            <person name="Yoshinga Y."/>
            <person name="Daum C."/>
            <person name="Qi P."/>
            <person name="Barry K."/>
            <person name="Lipzen A."/>
            <person name="Berry L."/>
            <person name="Pedersen C."/>
            <person name="Gottilla T."/>
            <person name="Foltz A."/>
            <person name="Yu H."/>
            <person name="O'Malley R."/>
            <person name="Zhang C."/>
            <person name="Devos K."/>
            <person name="Sigmon B."/>
            <person name="Yu B."/>
            <person name="Obata T."/>
            <person name="Schmutz J."/>
            <person name="Schnable J."/>
        </authorList>
    </citation>
    <scope>NUCLEOTIDE SEQUENCE [LARGE SCALE GENOMIC DNA]</scope>
    <source>
        <strain evidence="3">cv. 540-79</strain>
    </source>
</reference>
<feature type="region of interest" description="Disordered" evidence="1">
    <location>
        <begin position="73"/>
        <end position="99"/>
    </location>
</feature>
<proteinExistence type="predicted"/>
<evidence type="ECO:0000256" key="1">
    <source>
        <dbReference type="SAM" id="MobiDB-lite"/>
    </source>
</evidence>
<organism evidence="2 3">
    <name type="scientific">Paspalum vaginatum</name>
    <name type="common">seashore paspalum</name>
    <dbReference type="NCBI Taxonomy" id="158149"/>
    <lineage>
        <taxon>Eukaryota</taxon>
        <taxon>Viridiplantae</taxon>
        <taxon>Streptophyta</taxon>
        <taxon>Embryophyta</taxon>
        <taxon>Tracheophyta</taxon>
        <taxon>Spermatophyta</taxon>
        <taxon>Magnoliopsida</taxon>
        <taxon>Liliopsida</taxon>
        <taxon>Poales</taxon>
        <taxon>Poaceae</taxon>
        <taxon>PACMAD clade</taxon>
        <taxon>Panicoideae</taxon>
        <taxon>Andropogonodae</taxon>
        <taxon>Paspaleae</taxon>
        <taxon>Paspalinae</taxon>
        <taxon>Paspalum</taxon>
    </lineage>
</organism>
<evidence type="ECO:0000313" key="3">
    <source>
        <dbReference type="Proteomes" id="UP001164776"/>
    </source>
</evidence>
<dbReference type="AlphaFoldDB" id="A0A9W7XAT6"/>
<dbReference type="EMBL" id="MU629499">
    <property type="protein sequence ID" value="KAJ1256590.1"/>
    <property type="molecule type" value="Genomic_DNA"/>
</dbReference>
<feature type="compositionally biased region" description="Pro residues" evidence="1">
    <location>
        <begin position="1"/>
        <end position="22"/>
    </location>
</feature>
<accession>A0A9W7XAT6</accession>
<keyword evidence="3" id="KW-1185">Reference proteome</keyword>
<gene>
    <name evidence="2" type="ORF">BS78_K000900</name>
</gene>